<accession>A0AAD8ZXD9</accession>
<dbReference type="EMBL" id="JAQOWY010001331">
    <property type="protein sequence ID" value="KAK1837416.1"/>
    <property type="molecule type" value="Genomic_DNA"/>
</dbReference>
<reference evidence="1" key="1">
    <citation type="submission" date="2023-01" db="EMBL/GenBank/DDBJ databases">
        <title>Colletotrichum chrysophilum M932 genome sequence.</title>
        <authorList>
            <person name="Baroncelli R."/>
        </authorList>
    </citation>
    <scope>NUCLEOTIDE SEQUENCE</scope>
    <source>
        <strain evidence="1">M932</strain>
    </source>
</reference>
<gene>
    <name evidence="1" type="ORF">CCHR01_19962</name>
</gene>
<keyword evidence="2" id="KW-1185">Reference proteome</keyword>
<dbReference type="Proteomes" id="UP001243330">
    <property type="component" value="Unassembled WGS sequence"/>
</dbReference>
<evidence type="ECO:0000313" key="2">
    <source>
        <dbReference type="Proteomes" id="UP001243330"/>
    </source>
</evidence>
<proteinExistence type="predicted"/>
<name>A0AAD8ZXD9_9PEZI</name>
<protein>
    <submittedName>
        <fullName evidence="1">Uncharacterized protein</fullName>
    </submittedName>
</protein>
<organism evidence="1 2">
    <name type="scientific">Colletotrichum chrysophilum</name>
    <dbReference type="NCBI Taxonomy" id="1836956"/>
    <lineage>
        <taxon>Eukaryota</taxon>
        <taxon>Fungi</taxon>
        <taxon>Dikarya</taxon>
        <taxon>Ascomycota</taxon>
        <taxon>Pezizomycotina</taxon>
        <taxon>Sordariomycetes</taxon>
        <taxon>Hypocreomycetidae</taxon>
        <taxon>Glomerellales</taxon>
        <taxon>Glomerellaceae</taxon>
        <taxon>Colletotrichum</taxon>
        <taxon>Colletotrichum gloeosporioides species complex</taxon>
    </lineage>
</organism>
<comment type="caution">
    <text evidence="1">The sequence shown here is derived from an EMBL/GenBank/DDBJ whole genome shotgun (WGS) entry which is preliminary data.</text>
</comment>
<sequence length="64" mass="7170">MHAGLENDCEKKSACRAGVSSSTCSYPRTLSLALKIDIRFPYSWFVFGALLMYLEDDTTGRTNM</sequence>
<dbReference type="AlphaFoldDB" id="A0AAD8ZXD9"/>
<evidence type="ECO:0000313" key="1">
    <source>
        <dbReference type="EMBL" id="KAK1837416.1"/>
    </source>
</evidence>